<evidence type="ECO:0000256" key="13">
    <source>
        <dbReference type="ARBA" id="ARBA00041418"/>
    </source>
</evidence>
<dbReference type="Proteomes" id="UP001568894">
    <property type="component" value="Unassembled WGS sequence"/>
</dbReference>
<keyword evidence="2" id="KW-0328">Glycosyltransferase</keyword>
<evidence type="ECO:0000256" key="9">
    <source>
        <dbReference type="ARBA" id="ARBA00032370"/>
    </source>
</evidence>
<evidence type="ECO:0000256" key="6">
    <source>
        <dbReference type="ARBA" id="ARBA00022984"/>
    </source>
</evidence>
<feature type="transmembrane region" description="Helical" evidence="17">
    <location>
        <begin position="287"/>
        <end position="308"/>
    </location>
</feature>
<dbReference type="PANTHER" id="PTHR30474:SF2">
    <property type="entry name" value="PEPTIDOGLYCAN GLYCOSYLTRANSFERASE FTSW-RELATED"/>
    <property type="match status" value="1"/>
</dbReference>
<protein>
    <recommendedName>
        <fullName evidence="12">Probable peptidoglycan glycosyltransferase FtsW</fullName>
        <ecNumber evidence="14">2.4.99.28</ecNumber>
    </recommendedName>
    <alternativeName>
        <fullName evidence="13">Cell division protein FtsW</fullName>
    </alternativeName>
    <alternativeName>
        <fullName evidence="10">Cell wall polymerase</fullName>
    </alternativeName>
    <alternativeName>
        <fullName evidence="9">Peptidoglycan polymerase</fullName>
    </alternativeName>
</protein>
<evidence type="ECO:0000256" key="7">
    <source>
        <dbReference type="ARBA" id="ARBA00022989"/>
    </source>
</evidence>
<comment type="subcellular location">
    <subcellularLocation>
        <location evidence="1">Membrane</location>
        <topology evidence="1">Multi-pass membrane protein</topology>
    </subcellularLocation>
</comment>
<keyword evidence="3" id="KW-0808">Transferase</keyword>
<proteinExistence type="inferred from homology"/>
<evidence type="ECO:0000256" key="5">
    <source>
        <dbReference type="ARBA" id="ARBA00022960"/>
    </source>
</evidence>
<evidence type="ECO:0000256" key="4">
    <source>
        <dbReference type="ARBA" id="ARBA00022692"/>
    </source>
</evidence>
<evidence type="ECO:0000256" key="11">
    <source>
        <dbReference type="ARBA" id="ARBA00038053"/>
    </source>
</evidence>
<evidence type="ECO:0000256" key="3">
    <source>
        <dbReference type="ARBA" id="ARBA00022679"/>
    </source>
</evidence>
<evidence type="ECO:0000256" key="16">
    <source>
        <dbReference type="SAM" id="MobiDB-lite"/>
    </source>
</evidence>
<feature type="region of interest" description="Disordered" evidence="16">
    <location>
        <begin position="405"/>
        <end position="431"/>
    </location>
</feature>
<comment type="caution">
    <text evidence="18">The sequence shown here is derived from an EMBL/GenBank/DDBJ whole genome shotgun (WGS) entry which is preliminary data.</text>
</comment>
<feature type="transmembrane region" description="Helical" evidence="17">
    <location>
        <begin position="353"/>
        <end position="374"/>
    </location>
</feature>
<comment type="catalytic activity">
    <reaction evidence="15">
        <text>[GlcNAc-(1-&gt;4)-Mur2Ac(oyl-L-Ala-gamma-D-Glu-L-Lys-D-Ala-D-Ala)](n)-di-trans,octa-cis-undecaprenyl diphosphate + beta-D-GlcNAc-(1-&gt;4)-Mur2Ac(oyl-L-Ala-gamma-D-Glu-L-Lys-D-Ala-D-Ala)-di-trans,octa-cis-undecaprenyl diphosphate = [GlcNAc-(1-&gt;4)-Mur2Ac(oyl-L-Ala-gamma-D-Glu-L-Lys-D-Ala-D-Ala)](n+1)-di-trans,octa-cis-undecaprenyl diphosphate + di-trans,octa-cis-undecaprenyl diphosphate + H(+)</text>
        <dbReference type="Rhea" id="RHEA:23708"/>
        <dbReference type="Rhea" id="RHEA-COMP:9602"/>
        <dbReference type="Rhea" id="RHEA-COMP:9603"/>
        <dbReference type="ChEBI" id="CHEBI:15378"/>
        <dbReference type="ChEBI" id="CHEBI:58405"/>
        <dbReference type="ChEBI" id="CHEBI:60033"/>
        <dbReference type="ChEBI" id="CHEBI:78435"/>
        <dbReference type="EC" id="2.4.99.28"/>
    </reaction>
</comment>
<keyword evidence="7 17" id="KW-1133">Transmembrane helix</keyword>
<sequence>MKDLIKNLKGDKVIWSFVALLALFSFMPVFSASSNLAYLGHGTGNTLGYLLKHLAHICIGFLIIYLVHRVPYHYFRAISKIGLPVVWVLLAYTLIKGTVIAGANASRWIQIPFVGITFQTSTLASLMLFIYVARYLSKTREEPVDFKESLKELWAPVFMTLILILPANFSTTALIFAMVIMLVFIGKYPVKYIGVIIGTGVVALTFFVLIGKAFPDSRFFSRVGTWSSRIENYTTDKPDEDDYQIEKAKIAIASGKLYGLGPGKSVQKNFLPQSSSDFIFAIIVEEYGLVGGFLVLGLYLLLLFRFVIAAHKATTLFGKLLVVGLGFPMIFQAMINMAVAVELLPVTGQTLPLISSGGSSIWMTCFALGIIISVTKKEDEIIQEQQDAAKREEALQKIIDRELAGEKAENSEDDYSIEEKNENPMKAVFGK</sequence>
<reference evidence="18 19" key="1">
    <citation type="submission" date="2023-05" db="EMBL/GenBank/DDBJ databases">
        <title>Adaptations of aquatic viruses from atmosphere-close ecosystems of the Central Arctic Ocean.</title>
        <authorList>
            <person name="Rahlff J."/>
            <person name="Holmfeldt K."/>
        </authorList>
    </citation>
    <scope>NUCLEOTIDE SEQUENCE [LARGE SCALE GENOMIC DNA]</scope>
    <source>
        <strain evidence="18 19">Arc14</strain>
    </source>
</reference>
<dbReference type="Pfam" id="PF01098">
    <property type="entry name" value="FTSW_RODA_SPOVE"/>
    <property type="match status" value="1"/>
</dbReference>
<evidence type="ECO:0000256" key="15">
    <source>
        <dbReference type="ARBA" id="ARBA00049902"/>
    </source>
</evidence>
<feature type="transmembrane region" description="Helical" evidence="17">
    <location>
        <begin position="320"/>
        <end position="341"/>
    </location>
</feature>
<evidence type="ECO:0000256" key="12">
    <source>
        <dbReference type="ARBA" id="ARBA00041185"/>
    </source>
</evidence>
<feature type="transmembrane region" description="Helical" evidence="17">
    <location>
        <begin position="192"/>
        <end position="214"/>
    </location>
</feature>
<keyword evidence="5" id="KW-0133">Cell shape</keyword>
<evidence type="ECO:0000256" key="1">
    <source>
        <dbReference type="ARBA" id="ARBA00004141"/>
    </source>
</evidence>
<comment type="similarity">
    <text evidence="11">Belongs to the SEDS family. FtsW subfamily.</text>
</comment>
<name>A0ABV4KFB7_9FLAO</name>
<evidence type="ECO:0000313" key="18">
    <source>
        <dbReference type="EMBL" id="MEZ7515209.1"/>
    </source>
</evidence>
<dbReference type="EC" id="2.4.99.28" evidence="14"/>
<gene>
    <name evidence="18" type="ORF">QO192_07935</name>
</gene>
<evidence type="ECO:0000256" key="8">
    <source>
        <dbReference type="ARBA" id="ARBA00023136"/>
    </source>
</evidence>
<feature type="transmembrane region" description="Helical" evidence="17">
    <location>
        <begin position="153"/>
        <end position="185"/>
    </location>
</feature>
<dbReference type="InterPro" id="IPR001182">
    <property type="entry name" value="FtsW/RodA"/>
</dbReference>
<evidence type="ECO:0000256" key="2">
    <source>
        <dbReference type="ARBA" id="ARBA00022676"/>
    </source>
</evidence>
<evidence type="ECO:0000256" key="17">
    <source>
        <dbReference type="SAM" id="Phobius"/>
    </source>
</evidence>
<keyword evidence="19" id="KW-1185">Reference proteome</keyword>
<feature type="transmembrane region" description="Helical" evidence="17">
    <location>
        <begin position="50"/>
        <end position="68"/>
    </location>
</feature>
<keyword evidence="8 17" id="KW-0472">Membrane</keyword>
<dbReference type="EMBL" id="JASMRN010000005">
    <property type="protein sequence ID" value="MEZ7515209.1"/>
    <property type="molecule type" value="Genomic_DNA"/>
</dbReference>
<organism evidence="18 19">
    <name type="scientific">Flavobacterium frigidarium</name>
    <dbReference type="NCBI Taxonomy" id="99286"/>
    <lineage>
        <taxon>Bacteria</taxon>
        <taxon>Pseudomonadati</taxon>
        <taxon>Bacteroidota</taxon>
        <taxon>Flavobacteriia</taxon>
        <taxon>Flavobacteriales</taxon>
        <taxon>Flavobacteriaceae</taxon>
        <taxon>Flavobacterium</taxon>
    </lineage>
</organism>
<evidence type="ECO:0000313" key="19">
    <source>
        <dbReference type="Proteomes" id="UP001568894"/>
    </source>
</evidence>
<accession>A0ABV4KFB7</accession>
<feature type="transmembrane region" description="Helical" evidence="17">
    <location>
        <begin position="13"/>
        <end position="38"/>
    </location>
</feature>
<dbReference type="PANTHER" id="PTHR30474">
    <property type="entry name" value="CELL CYCLE PROTEIN"/>
    <property type="match status" value="1"/>
</dbReference>
<evidence type="ECO:0000256" key="14">
    <source>
        <dbReference type="ARBA" id="ARBA00044770"/>
    </source>
</evidence>
<dbReference type="RefSeq" id="WP_371569652.1">
    <property type="nucleotide sequence ID" value="NZ_JASMRN010000005.1"/>
</dbReference>
<keyword evidence="6" id="KW-0573">Peptidoglycan synthesis</keyword>
<keyword evidence="4 17" id="KW-0812">Transmembrane</keyword>
<feature type="transmembrane region" description="Helical" evidence="17">
    <location>
        <begin position="74"/>
        <end position="95"/>
    </location>
</feature>
<evidence type="ECO:0000256" key="10">
    <source>
        <dbReference type="ARBA" id="ARBA00033270"/>
    </source>
</evidence>